<dbReference type="InterPro" id="IPR052733">
    <property type="entry name" value="Chloroplast_QOR"/>
</dbReference>
<accession>A0A834LXB2</accession>
<dbReference type="InterPro" id="IPR036291">
    <property type="entry name" value="NAD(P)-bd_dom_sf"/>
</dbReference>
<evidence type="ECO:0000313" key="2">
    <source>
        <dbReference type="EMBL" id="KAF7154377.1"/>
    </source>
</evidence>
<dbReference type="InterPro" id="IPR020843">
    <property type="entry name" value="ER"/>
</dbReference>
<keyword evidence="3" id="KW-1185">Reference proteome</keyword>
<dbReference type="CDD" id="cd08267">
    <property type="entry name" value="MDR1"/>
    <property type="match status" value="2"/>
</dbReference>
<dbReference type="Pfam" id="PF08240">
    <property type="entry name" value="ADH_N"/>
    <property type="match status" value="2"/>
</dbReference>
<feature type="domain" description="Enoyl reductase (ER)" evidence="1">
    <location>
        <begin position="326"/>
        <end position="637"/>
    </location>
</feature>
<protein>
    <recommendedName>
        <fullName evidence="1">Enoyl reductase (ER) domain-containing protein</fullName>
    </recommendedName>
</protein>
<dbReference type="Gene3D" id="3.40.50.720">
    <property type="entry name" value="NAD(P)-binding Rossmann-like Domain"/>
    <property type="match status" value="2"/>
</dbReference>
<dbReference type="InterPro" id="IPR011032">
    <property type="entry name" value="GroES-like_sf"/>
</dbReference>
<evidence type="ECO:0000259" key="1">
    <source>
        <dbReference type="SMART" id="SM00829"/>
    </source>
</evidence>
<dbReference type="SUPFAM" id="SSF51735">
    <property type="entry name" value="NAD(P)-binding Rossmann-fold domains"/>
    <property type="match status" value="2"/>
</dbReference>
<dbReference type="GO" id="GO:0016491">
    <property type="term" value="F:oxidoreductase activity"/>
    <property type="evidence" value="ECO:0007669"/>
    <property type="project" value="InterPro"/>
</dbReference>
<reference evidence="2" key="1">
    <citation type="submission" date="2019-11" db="EMBL/GenBank/DDBJ databases">
        <authorList>
            <person name="Liu Y."/>
            <person name="Hou J."/>
            <person name="Li T.-Q."/>
            <person name="Guan C.-H."/>
            <person name="Wu X."/>
            <person name="Wu H.-Z."/>
            <person name="Ling F."/>
            <person name="Zhang R."/>
            <person name="Shi X.-G."/>
            <person name="Ren J.-P."/>
            <person name="Chen E.-F."/>
            <person name="Sun J.-M."/>
        </authorList>
    </citation>
    <scope>NUCLEOTIDE SEQUENCE</scope>
    <source>
        <strain evidence="2">Adult_tree_wgs_1</strain>
        <tissue evidence="2">Leaves</tissue>
    </source>
</reference>
<dbReference type="PANTHER" id="PTHR44013:SF1">
    <property type="entry name" value="ZINC-TYPE ALCOHOL DEHYDROGENASE-LIKE PROTEIN C16A3.02C"/>
    <property type="match status" value="1"/>
</dbReference>
<dbReference type="EMBL" id="WJXA01000001">
    <property type="protein sequence ID" value="KAF7154377.1"/>
    <property type="molecule type" value="Genomic_DNA"/>
</dbReference>
<dbReference type="SMART" id="SM00829">
    <property type="entry name" value="PKS_ER"/>
    <property type="match status" value="1"/>
</dbReference>
<proteinExistence type="predicted"/>
<dbReference type="Gene3D" id="3.90.180.10">
    <property type="entry name" value="Medium-chain alcohol dehydrogenases, catalytic domain"/>
    <property type="match status" value="3"/>
</dbReference>
<name>A0A834LXB2_RHOSS</name>
<organism evidence="2 3">
    <name type="scientific">Rhododendron simsii</name>
    <name type="common">Sims's rhododendron</name>
    <dbReference type="NCBI Taxonomy" id="118357"/>
    <lineage>
        <taxon>Eukaryota</taxon>
        <taxon>Viridiplantae</taxon>
        <taxon>Streptophyta</taxon>
        <taxon>Embryophyta</taxon>
        <taxon>Tracheophyta</taxon>
        <taxon>Spermatophyta</taxon>
        <taxon>Magnoliopsida</taxon>
        <taxon>eudicotyledons</taxon>
        <taxon>Gunneridae</taxon>
        <taxon>Pentapetalae</taxon>
        <taxon>asterids</taxon>
        <taxon>Ericales</taxon>
        <taxon>Ericaceae</taxon>
        <taxon>Ericoideae</taxon>
        <taxon>Rhodoreae</taxon>
        <taxon>Rhododendron</taxon>
    </lineage>
</organism>
<gene>
    <name evidence="2" type="ORF">RHSIM_Rhsim01G0250900</name>
</gene>
<dbReference type="SUPFAM" id="SSF50129">
    <property type="entry name" value="GroES-like"/>
    <property type="match status" value="2"/>
</dbReference>
<dbReference type="AlphaFoldDB" id="A0A834LXB2"/>
<dbReference type="Proteomes" id="UP000626092">
    <property type="component" value="Unassembled WGS sequence"/>
</dbReference>
<comment type="caution">
    <text evidence="2">The sequence shown here is derived from an EMBL/GenBank/DDBJ whole genome shotgun (WGS) entry which is preliminary data.</text>
</comment>
<dbReference type="Pfam" id="PF13602">
    <property type="entry name" value="ADH_zinc_N_2"/>
    <property type="match status" value="2"/>
</dbReference>
<dbReference type="InterPro" id="IPR013154">
    <property type="entry name" value="ADH-like_N"/>
</dbReference>
<sequence>MAGKLMHVVQYNSYGGGPAGLKHVEVPVPAPKADEVLLKIEAVSINPIDWKLQKGLVRPFLPRKFPFIPSTDVSGEVVTVGSGVKNFRAGDKVVSWISPASSGGLAEFCVAKGSLTVPRPPESQARRSGPQKSILVTTASGGVGLFAAQLAKLGNTHVTATCGARNLELVKSLGADEVLDYKTPDGAALSSPSGRKYDAVIHCTPRIPWSIFEPNLSGNVKVIDLTPGVSTMMTFALNKFTCSKKRIMPLLYSPKGENLEYLVKSVKEGKLKTVVDSKYPLSKAEDAWAKSIERSCYGEDRCSDGVSPRNMAGKLMHAVQYNSYGGGPAGLKHVELPGPAPKEDEVLLKIEAVSINPIDWKLQKGIARPLLPRKFPFIPSTDVSGEVVTVGSGVKNFKAGDKVVSILSPMSGGGLAEFCVAKGNLTVPRPPGLSAVDAAGIPSGALTAHVALTQYAGIKLDGTGPQKTILVTAASGGVGHFAVQLAKLGNTHVTATCGARNLELVKSLGADEVLDYKTPDGATLRSPAGRKYDVVIHCTTRIPWSIFEPNLSGNGKVIDLTPSVSTMMTFALKKFTCSKKRIVPLLYSPKGENLEYLVKLVKEGKLKTVIDSKYPLSKAEDAWAKSIDGHATGKIVVEP</sequence>
<evidence type="ECO:0000313" key="3">
    <source>
        <dbReference type="Proteomes" id="UP000626092"/>
    </source>
</evidence>
<dbReference type="PANTHER" id="PTHR44013">
    <property type="entry name" value="ZINC-TYPE ALCOHOL DEHYDROGENASE-LIKE PROTEIN C16A3.02C"/>
    <property type="match status" value="1"/>
</dbReference>
<dbReference type="OrthoDB" id="48317at2759"/>